<keyword evidence="4 7" id="KW-0472">Membrane</keyword>
<feature type="transmembrane region" description="Helical" evidence="7">
    <location>
        <begin position="121"/>
        <end position="142"/>
    </location>
</feature>
<dbReference type="Pfam" id="PF20684">
    <property type="entry name" value="Fung_rhodopsin"/>
    <property type="match status" value="1"/>
</dbReference>
<evidence type="ECO:0000313" key="9">
    <source>
        <dbReference type="EMBL" id="KAF2453484.1"/>
    </source>
</evidence>
<keyword evidence="3 7" id="KW-1133">Transmembrane helix</keyword>
<keyword evidence="10" id="KW-1185">Reference proteome</keyword>
<evidence type="ECO:0000256" key="2">
    <source>
        <dbReference type="ARBA" id="ARBA00022692"/>
    </source>
</evidence>
<accession>A0A6A6NQ13</accession>
<dbReference type="GO" id="GO:0016020">
    <property type="term" value="C:membrane"/>
    <property type="evidence" value="ECO:0007669"/>
    <property type="project" value="UniProtKB-SubCell"/>
</dbReference>
<evidence type="ECO:0000256" key="3">
    <source>
        <dbReference type="ARBA" id="ARBA00022989"/>
    </source>
</evidence>
<comment type="similarity">
    <text evidence="5">Belongs to the SAT4 family.</text>
</comment>
<evidence type="ECO:0000256" key="6">
    <source>
        <dbReference type="SAM" id="MobiDB-lite"/>
    </source>
</evidence>
<sequence>MIFQDNGPRIVISMWVMTGVASLFMGLRFFCKRRYSKVIGSDDFILFASWTFLVIYASMTTVAAANGIGKHIDDLDESKTSLAIKLLYIGEFFAIIALAVSKTSFAATLLRFALERWRQAFLWFIIISLNAIMLTCAVLPFAQCTPTKKLWEIEVEGTCWDTNITVNFSIFAGSFSAAMDFALAVFPWLVVKDLQMNKREKIGVAFAMSLGVLAGITAIVKTSYLPSMARSTDFTYYSANLLIWAAAETAITIIAASIPFLRLLIKAATSSLTNSPYGRSGSYNLQRLSVRRDGTTSSRTATVQCGIAEPVSKKQDDRSDRSDKSILGVLNPTKTDIVHVQEVKIEYHDREDEESQREPEQTRS</sequence>
<feature type="transmembrane region" description="Helical" evidence="7">
    <location>
        <begin position="86"/>
        <end position="109"/>
    </location>
</feature>
<dbReference type="EMBL" id="MU001697">
    <property type="protein sequence ID" value="KAF2453484.1"/>
    <property type="molecule type" value="Genomic_DNA"/>
</dbReference>
<dbReference type="PANTHER" id="PTHR33048:SF42">
    <property type="entry name" value="INTEGRAL MEMBRANE PROTEIN"/>
    <property type="match status" value="1"/>
</dbReference>
<dbReference type="Proteomes" id="UP000799766">
    <property type="component" value="Unassembled WGS sequence"/>
</dbReference>
<dbReference type="OrthoDB" id="5417844at2759"/>
<evidence type="ECO:0000256" key="5">
    <source>
        <dbReference type="ARBA" id="ARBA00038359"/>
    </source>
</evidence>
<keyword evidence="2 7" id="KW-0812">Transmembrane</keyword>
<feature type="transmembrane region" description="Helical" evidence="7">
    <location>
        <begin position="202"/>
        <end position="221"/>
    </location>
</feature>
<feature type="region of interest" description="Disordered" evidence="6">
    <location>
        <begin position="345"/>
        <end position="364"/>
    </location>
</feature>
<protein>
    <recommendedName>
        <fullName evidence="8">Rhodopsin domain-containing protein</fullName>
    </recommendedName>
</protein>
<proteinExistence type="inferred from homology"/>
<feature type="transmembrane region" description="Helical" evidence="7">
    <location>
        <begin position="43"/>
        <end position="66"/>
    </location>
</feature>
<evidence type="ECO:0000256" key="4">
    <source>
        <dbReference type="ARBA" id="ARBA00023136"/>
    </source>
</evidence>
<feature type="transmembrane region" description="Helical" evidence="7">
    <location>
        <begin position="170"/>
        <end position="190"/>
    </location>
</feature>
<feature type="compositionally biased region" description="Basic and acidic residues" evidence="6">
    <location>
        <begin position="311"/>
        <end position="324"/>
    </location>
</feature>
<feature type="region of interest" description="Disordered" evidence="6">
    <location>
        <begin position="307"/>
        <end position="328"/>
    </location>
</feature>
<evidence type="ECO:0000256" key="7">
    <source>
        <dbReference type="SAM" id="Phobius"/>
    </source>
</evidence>
<evidence type="ECO:0000259" key="8">
    <source>
        <dbReference type="Pfam" id="PF20684"/>
    </source>
</evidence>
<organism evidence="9 10">
    <name type="scientific">Lineolata rhizophorae</name>
    <dbReference type="NCBI Taxonomy" id="578093"/>
    <lineage>
        <taxon>Eukaryota</taxon>
        <taxon>Fungi</taxon>
        <taxon>Dikarya</taxon>
        <taxon>Ascomycota</taxon>
        <taxon>Pezizomycotina</taxon>
        <taxon>Dothideomycetes</taxon>
        <taxon>Dothideomycetes incertae sedis</taxon>
        <taxon>Lineolatales</taxon>
        <taxon>Lineolataceae</taxon>
        <taxon>Lineolata</taxon>
    </lineage>
</organism>
<dbReference type="AlphaFoldDB" id="A0A6A6NQ13"/>
<feature type="domain" description="Rhodopsin" evidence="8">
    <location>
        <begin position="27"/>
        <end position="266"/>
    </location>
</feature>
<dbReference type="InterPro" id="IPR052337">
    <property type="entry name" value="SAT4-like"/>
</dbReference>
<comment type="subcellular location">
    <subcellularLocation>
        <location evidence="1">Membrane</location>
        <topology evidence="1">Multi-pass membrane protein</topology>
    </subcellularLocation>
</comment>
<dbReference type="InterPro" id="IPR049326">
    <property type="entry name" value="Rhodopsin_dom_fungi"/>
</dbReference>
<dbReference type="PANTHER" id="PTHR33048">
    <property type="entry name" value="PTH11-LIKE INTEGRAL MEMBRANE PROTEIN (AFU_ORTHOLOGUE AFUA_5G11245)"/>
    <property type="match status" value="1"/>
</dbReference>
<evidence type="ECO:0000313" key="10">
    <source>
        <dbReference type="Proteomes" id="UP000799766"/>
    </source>
</evidence>
<feature type="transmembrane region" description="Helical" evidence="7">
    <location>
        <begin position="241"/>
        <end position="265"/>
    </location>
</feature>
<evidence type="ECO:0000256" key="1">
    <source>
        <dbReference type="ARBA" id="ARBA00004141"/>
    </source>
</evidence>
<name>A0A6A6NQ13_9PEZI</name>
<feature type="transmembrane region" description="Helical" evidence="7">
    <location>
        <begin position="12"/>
        <end position="31"/>
    </location>
</feature>
<gene>
    <name evidence="9" type="ORF">BDY21DRAFT_126629</name>
</gene>
<reference evidence="9" key="1">
    <citation type="journal article" date="2020" name="Stud. Mycol.">
        <title>101 Dothideomycetes genomes: a test case for predicting lifestyles and emergence of pathogens.</title>
        <authorList>
            <person name="Haridas S."/>
            <person name="Albert R."/>
            <person name="Binder M."/>
            <person name="Bloem J."/>
            <person name="Labutti K."/>
            <person name="Salamov A."/>
            <person name="Andreopoulos B."/>
            <person name="Baker S."/>
            <person name="Barry K."/>
            <person name="Bills G."/>
            <person name="Bluhm B."/>
            <person name="Cannon C."/>
            <person name="Castanera R."/>
            <person name="Culley D."/>
            <person name="Daum C."/>
            <person name="Ezra D."/>
            <person name="Gonzalez J."/>
            <person name="Henrissat B."/>
            <person name="Kuo A."/>
            <person name="Liang C."/>
            <person name="Lipzen A."/>
            <person name="Lutzoni F."/>
            <person name="Magnuson J."/>
            <person name="Mondo S."/>
            <person name="Nolan M."/>
            <person name="Ohm R."/>
            <person name="Pangilinan J."/>
            <person name="Park H.-J."/>
            <person name="Ramirez L."/>
            <person name="Alfaro M."/>
            <person name="Sun H."/>
            <person name="Tritt A."/>
            <person name="Yoshinaga Y."/>
            <person name="Zwiers L.-H."/>
            <person name="Turgeon B."/>
            <person name="Goodwin S."/>
            <person name="Spatafora J."/>
            <person name="Crous P."/>
            <person name="Grigoriev I."/>
        </authorList>
    </citation>
    <scope>NUCLEOTIDE SEQUENCE</scope>
    <source>
        <strain evidence="9">ATCC 16933</strain>
    </source>
</reference>